<dbReference type="PANTHER" id="PTHR12815">
    <property type="entry name" value="SORTING AND ASSEMBLY MACHINERY SAMM50 PROTEIN FAMILY MEMBER"/>
    <property type="match status" value="1"/>
</dbReference>
<dbReference type="InterPro" id="IPR000184">
    <property type="entry name" value="Bac_surfAg_D15"/>
</dbReference>
<dbReference type="GO" id="GO:0051205">
    <property type="term" value="P:protein insertion into membrane"/>
    <property type="evidence" value="ECO:0007669"/>
    <property type="project" value="UniProtKB-UniRule"/>
</dbReference>
<organism evidence="11 12">
    <name type="scientific">Paramagnetospirillum caucaseum</name>
    <dbReference type="NCBI Taxonomy" id="1244869"/>
    <lineage>
        <taxon>Bacteria</taxon>
        <taxon>Pseudomonadati</taxon>
        <taxon>Pseudomonadota</taxon>
        <taxon>Alphaproteobacteria</taxon>
        <taxon>Rhodospirillales</taxon>
        <taxon>Magnetospirillaceae</taxon>
        <taxon>Paramagnetospirillum</taxon>
    </lineage>
</organism>
<name>M3ADF6_9PROT</name>
<keyword evidence="7 8" id="KW-0998">Cell outer membrane</keyword>
<dbReference type="PANTHER" id="PTHR12815:SF23">
    <property type="entry name" value="OUTER MEMBRANE PROTEIN ASSEMBLY FACTOR BAMA"/>
    <property type="match status" value="1"/>
</dbReference>
<dbReference type="AlphaFoldDB" id="M3ADF6"/>
<dbReference type="Gene3D" id="2.40.160.50">
    <property type="entry name" value="membrane protein fhac: a member of the omp85/tpsb transporter family"/>
    <property type="match status" value="1"/>
</dbReference>
<sequence length="738" mass="83288">MPASAQNGGRIRSISILGTQRIELETVKSYMTIAEGDLYDADRVNRSLKALFNTGLFQDVAIRREGDQLVVRVVENPIINRIAFEGNNRIKEEQLNSEVQLRPRTVYTRSKVQSDVKRMLELYRRSGRFAATVEPKIIQLEQNRVDLVYEITEGQPTYVRRIAFVGNKRYDQDRLREVLQTKEERWYRFLSSDDTYDPDRVTYDRELLRRFYLKHGFADFRVGSAIAELTPSREGFFITYTIDEGERYKFGSSTINANLRDLKPEDLQPLLVSEPGEWYNADQVEDIVQKLVDAVGTKGYAFVDVKPQVQRNRETQTIDITYEIQEGPRVFVERIDISGNVRTLDKVIRREFQLVEGDAFNSAKMRRSRQRLRDLNFFEKAEITNVPSDSAPDRTIVKVDVQEKSTGELMFGVGWASSAGPIVEASLRERNLLGRGQDLRLGAGLGTKRSSLDLSFTEPYFMDREVSAGFDAFVIDRKMQRESSYDASSLGGDVRMGYRMSENLRQDWMYTLKQDTVKGVNSSSIYVQEQIGSKVSSIVGQTLLYDRRDSRIDPTEGYFIRLGTDAAGFGGDVRYVRGILSGGQYFTLTDKVILGLSSTVGYVYGLDQRVRITDRFYVGGDNLRGFANGGISPRDSGTGDALGSLWQAVGSAQVKFPLGLPEEFGIAGVAFTDVGTAGETDTRDTTAVQQSSSIRVAPGVGLAWKSPMGPVSVDLGYPVVREKFDKKEYFRFNFGTKF</sequence>
<dbReference type="HAMAP" id="MF_01430">
    <property type="entry name" value="OM_assembly_BamA"/>
    <property type="match status" value="1"/>
</dbReference>
<evidence type="ECO:0000256" key="3">
    <source>
        <dbReference type="ARBA" id="ARBA00022692"/>
    </source>
</evidence>
<dbReference type="GO" id="GO:0043165">
    <property type="term" value="P:Gram-negative-bacterium-type cell outer membrane assembly"/>
    <property type="evidence" value="ECO:0007669"/>
    <property type="project" value="UniProtKB-UniRule"/>
</dbReference>
<evidence type="ECO:0000313" key="11">
    <source>
        <dbReference type="EMBL" id="EME70813.1"/>
    </source>
</evidence>
<evidence type="ECO:0000313" key="12">
    <source>
        <dbReference type="Proteomes" id="UP000011744"/>
    </source>
</evidence>
<comment type="function">
    <text evidence="8">Part of the outer membrane protein assembly complex, which is involved in assembly and insertion of beta-barrel proteins into the outer membrane.</text>
</comment>
<protein>
    <recommendedName>
        <fullName evidence="8 9">Outer membrane protein assembly factor BamA</fullName>
    </recommendedName>
</protein>
<evidence type="ECO:0000256" key="8">
    <source>
        <dbReference type="HAMAP-Rule" id="MF_01430"/>
    </source>
</evidence>
<feature type="domain" description="POTRA" evidence="10">
    <location>
        <begin position="330"/>
        <end position="404"/>
    </location>
</feature>
<comment type="similarity">
    <text evidence="8">Belongs to the BamA family.</text>
</comment>
<dbReference type="InterPro" id="IPR023707">
    <property type="entry name" value="OM_assembly_BamA"/>
</dbReference>
<dbReference type="InterPro" id="IPR034746">
    <property type="entry name" value="POTRA"/>
</dbReference>
<comment type="caution">
    <text evidence="11">The sequence shown here is derived from an EMBL/GenBank/DDBJ whole genome shotgun (WGS) entry which is preliminary data.</text>
</comment>
<keyword evidence="12" id="KW-1185">Reference proteome</keyword>
<feature type="domain" description="POTRA" evidence="10">
    <location>
        <begin position="9"/>
        <end position="76"/>
    </location>
</feature>
<dbReference type="NCBIfam" id="TIGR03303">
    <property type="entry name" value="OM_YaeT"/>
    <property type="match status" value="1"/>
</dbReference>
<keyword evidence="5 8" id="KW-0677">Repeat</keyword>
<evidence type="ECO:0000256" key="9">
    <source>
        <dbReference type="NCBIfam" id="TIGR03303"/>
    </source>
</evidence>
<evidence type="ECO:0000256" key="1">
    <source>
        <dbReference type="ARBA" id="ARBA00004370"/>
    </source>
</evidence>
<evidence type="ECO:0000259" key="10">
    <source>
        <dbReference type="PROSITE" id="PS51779"/>
    </source>
</evidence>
<evidence type="ECO:0000256" key="6">
    <source>
        <dbReference type="ARBA" id="ARBA00023136"/>
    </source>
</evidence>
<keyword evidence="4 8" id="KW-0732">Signal</keyword>
<dbReference type="eggNOG" id="COG4775">
    <property type="taxonomic scope" value="Bacteria"/>
</dbReference>
<dbReference type="STRING" id="1244869.H261_06264"/>
<comment type="subcellular location">
    <subcellularLocation>
        <location evidence="8">Cell outer membrane</location>
    </subcellularLocation>
    <subcellularLocation>
        <location evidence="1">Membrane</location>
    </subcellularLocation>
</comment>
<keyword evidence="2 8" id="KW-1134">Transmembrane beta strand</keyword>
<dbReference type="InterPro" id="IPR039910">
    <property type="entry name" value="D15-like"/>
</dbReference>
<dbReference type="Pfam" id="PF01103">
    <property type="entry name" value="Omp85"/>
    <property type="match status" value="1"/>
</dbReference>
<dbReference type="Proteomes" id="UP000011744">
    <property type="component" value="Unassembled WGS sequence"/>
</dbReference>
<dbReference type="PATRIC" id="fig|1244869.3.peg.1258"/>
<evidence type="ECO:0000256" key="7">
    <source>
        <dbReference type="ARBA" id="ARBA00023237"/>
    </source>
</evidence>
<accession>M3ADF6</accession>
<dbReference type="PIRSF" id="PIRSF006076">
    <property type="entry name" value="OM_assembly_OMP85"/>
    <property type="match status" value="1"/>
</dbReference>
<feature type="domain" description="POTRA" evidence="10">
    <location>
        <begin position="77"/>
        <end position="154"/>
    </location>
</feature>
<dbReference type="GO" id="GO:0009279">
    <property type="term" value="C:cell outer membrane"/>
    <property type="evidence" value="ECO:0007669"/>
    <property type="project" value="UniProtKB-SubCell"/>
</dbReference>
<evidence type="ECO:0000256" key="5">
    <source>
        <dbReference type="ARBA" id="ARBA00022737"/>
    </source>
</evidence>
<evidence type="ECO:0000256" key="2">
    <source>
        <dbReference type="ARBA" id="ARBA00022452"/>
    </source>
</evidence>
<dbReference type="InterPro" id="IPR010827">
    <property type="entry name" value="BamA/TamA_POTRA"/>
</dbReference>
<proteinExistence type="inferred from homology"/>
<dbReference type="EMBL" id="AONQ01000012">
    <property type="protein sequence ID" value="EME70813.1"/>
    <property type="molecule type" value="Genomic_DNA"/>
</dbReference>
<keyword evidence="6 8" id="KW-0472">Membrane</keyword>
<dbReference type="Pfam" id="PF07244">
    <property type="entry name" value="POTRA"/>
    <property type="match status" value="5"/>
</dbReference>
<dbReference type="PROSITE" id="PS51779">
    <property type="entry name" value="POTRA"/>
    <property type="match status" value="3"/>
</dbReference>
<keyword evidence="3 8" id="KW-0812">Transmembrane</keyword>
<dbReference type="Gene3D" id="3.10.20.310">
    <property type="entry name" value="membrane protein fhac"/>
    <property type="match status" value="5"/>
</dbReference>
<evidence type="ECO:0000256" key="4">
    <source>
        <dbReference type="ARBA" id="ARBA00022729"/>
    </source>
</evidence>
<gene>
    <name evidence="8" type="primary">bamA</name>
    <name evidence="11" type="ORF">H261_06264</name>
</gene>
<comment type="subunit">
    <text evidence="8">Part of the Bam complex.</text>
</comment>
<reference evidence="11 12" key="1">
    <citation type="journal article" date="2014" name="Genome Announc.">
        <title>Draft Genome Sequence of Magnetospirillum sp. Strain SO-1, a Freshwater Magnetotactic Bacterium Isolated from the Ol'khovka River, Russia.</title>
        <authorList>
            <person name="Grouzdev D.S."/>
            <person name="Dziuba M.V."/>
            <person name="Sukhacheva M.S."/>
            <person name="Mardanov A.V."/>
            <person name="Beletskiy A.V."/>
            <person name="Kuznetsov B.B."/>
            <person name="Skryabin K.G."/>
        </authorList>
    </citation>
    <scope>NUCLEOTIDE SEQUENCE [LARGE SCALE GENOMIC DNA]</scope>
    <source>
        <strain evidence="11 12">SO-1</strain>
    </source>
</reference>